<reference evidence="3" key="1">
    <citation type="submission" date="2019-04" db="EMBL/GenBank/DDBJ databases">
        <title>Genome assembly of Zosterops borbonicus 15179.</title>
        <authorList>
            <person name="Leroy T."/>
            <person name="Anselmetti Y."/>
            <person name="Tilak M.-K."/>
            <person name="Nabholz B."/>
        </authorList>
    </citation>
    <scope>NUCLEOTIDE SEQUENCE</scope>
    <source>
        <strain evidence="3">HGM_15179</strain>
        <tissue evidence="3">Muscle</tissue>
    </source>
</reference>
<evidence type="ECO:0000313" key="4">
    <source>
        <dbReference type="EMBL" id="TRZ05639.1"/>
    </source>
</evidence>
<accession>A0A8K1D470</accession>
<keyword evidence="1" id="KW-0472">Membrane</keyword>
<dbReference type="EMBL" id="SWJQ01010808">
    <property type="protein sequence ID" value="TRZ04812.1"/>
    <property type="molecule type" value="Genomic_DNA"/>
</dbReference>
<protein>
    <recommendedName>
        <fullName evidence="2">LRRC37A/B like protein 1 C-terminal domain-containing protein</fullName>
    </recommendedName>
</protein>
<keyword evidence="5" id="KW-1185">Reference proteome</keyword>
<comment type="caution">
    <text evidence="3">The sequence shown here is derived from an EMBL/GenBank/DDBJ whole genome shotgun (WGS) entry which is preliminary data.</text>
</comment>
<keyword evidence="1" id="KW-1133">Transmembrane helix</keyword>
<dbReference type="Pfam" id="PF14914">
    <property type="entry name" value="LRRC37AB_C"/>
    <property type="match status" value="1"/>
</dbReference>
<keyword evidence="1" id="KW-0812">Transmembrane</keyword>
<organism evidence="3 5">
    <name type="scientific">Zosterops borbonicus</name>
    <dbReference type="NCBI Taxonomy" id="364589"/>
    <lineage>
        <taxon>Eukaryota</taxon>
        <taxon>Metazoa</taxon>
        <taxon>Chordata</taxon>
        <taxon>Craniata</taxon>
        <taxon>Vertebrata</taxon>
        <taxon>Euteleostomi</taxon>
        <taxon>Archelosauria</taxon>
        <taxon>Archosauria</taxon>
        <taxon>Dinosauria</taxon>
        <taxon>Saurischia</taxon>
        <taxon>Theropoda</taxon>
        <taxon>Coelurosauria</taxon>
        <taxon>Aves</taxon>
        <taxon>Neognathae</taxon>
        <taxon>Neoaves</taxon>
        <taxon>Telluraves</taxon>
        <taxon>Australaves</taxon>
        <taxon>Passeriformes</taxon>
        <taxon>Sylvioidea</taxon>
        <taxon>Zosteropidae</taxon>
        <taxon>Zosterops</taxon>
    </lineage>
</organism>
<evidence type="ECO:0000256" key="1">
    <source>
        <dbReference type="SAM" id="Phobius"/>
    </source>
</evidence>
<feature type="non-terminal residue" evidence="3">
    <location>
        <position position="165"/>
    </location>
</feature>
<gene>
    <name evidence="4" type="ORF">HGM15179_021468</name>
    <name evidence="3" type="ORF">HGM15179_022295</name>
</gene>
<feature type="transmembrane region" description="Helical" evidence="1">
    <location>
        <begin position="100"/>
        <end position="119"/>
    </location>
</feature>
<dbReference type="Proteomes" id="UP000796761">
    <property type="component" value="Unassembled WGS sequence"/>
</dbReference>
<evidence type="ECO:0000313" key="5">
    <source>
        <dbReference type="Proteomes" id="UP000796761"/>
    </source>
</evidence>
<dbReference type="InterPro" id="IPR029423">
    <property type="entry name" value="LRRC37AB_C"/>
</dbReference>
<sequence length="165" mass="18976">MVDHHQPLLEPDKALQVFMAHVEQALRMDCSLPQLQLACFKLVSKIRLLLKVLSERQETQGASDRMGQCPLQENISRRTALEEDQEPTGKPKAETMDDTITFVVLLSLITIILLIVKGVCHVCFQCPTAVCRHLLSRKSWLRRLSVKLQQAWRKNKYREAEEAEQ</sequence>
<dbReference type="PANTHER" id="PTHR23045:SF20">
    <property type="entry name" value="LEUCINE-RICH REPEAT-CONTAINING PROTEIN 37 N-TERMINAL DOMAIN-CONTAINING PROTEIN"/>
    <property type="match status" value="1"/>
</dbReference>
<dbReference type="InterPro" id="IPR015753">
    <property type="entry name" value="LRRC37"/>
</dbReference>
<name>A0A8K1D470_9PASS</name>
<dbReference type="AlphaFoldDB" id="A0A8K1D470"/>
<dbReference type="EMBL" id="SWJQ01003740">
    <property type="protein sequence ID" value="TRZ05639.1"/>
    <property type="molecule type" value="Genomic_DNA"/>
</dbReference>
<feature type="domain" description="LRRC37A/B like protein 1 C-terminal" evidence="2">
    <location>
        <begin position="9"/>
        <end position="120"/>
    </location>
</feature>
<evidence type="ECO:0000259" key="2">
    <source>
        <dbReference type="Pfam" id="PF14914"/>
    </source>
</evidence>
<proteinExistence type="predicted"/>
<evidence type="ECO:0000313" key="3">
    <source>
        <dbReference type="EMBL" id="TRZ04812.1"/>
    </source>
</evidence>
<dbReference type="OrthoDB" id="9219634at2759"/>
<dbReference type="PANTHER" id="PTHR23045">
    <property type="entry name" value="LEUCINE-RICH REPEAT-CONTAINING PROTEIN 37A"/>
    <property type="match status" value="1"/>
</dbReference>